<evidence type="ECO:0008006" key="3">
    <source>
        <dbReference type="Google" id="ProtNLM"/>
    </source>
</evidence>
<gene>
    <name evidence="1" type="ORF">ACFSQZ_03235</name>
</gene>
<name>A0ABW5E0Q0_9BACT</name>
<reference evidence="2" key="1">
    <citation type="journal article" date="2019" name="Int. J. Syst. Evol. Microbiol.">
        <title>The Global Catalogue of Microorganisms (GCM) 10K type strain sequencing project: providing services to taxonomists for standard genome sequencing and annotation.</title>
        <authorList>
            <consortium name="The Broad Institute Genomics Platform"/>
            <consortium name="The Broad Institute Genome Sequencing Center for Infectious Disease"/>
            <person name="Wu L."/>
            <person name="Ma J."/>
        </authorList>
    </citation>
    <scope>NUCLEOTIDE SEQUENCE [LARGE SCALE GENOMIC DNA]</scope>
    <source>
        <strain evidence="2">JCM 16545</strain>
    </source>
</reference>
<dbReference type="RefSeq" id="WP_377092693.1">
    <property type="nucleotide sequence ID" value="NZ_JBHSJM010000001.1"/>
</dbReference>
<comment type="caution">
    <text evidence="1">The sequence shown here is derived from an EMBL/GenBank/DDBJ whole genome shotgun (WGS) entry which is preliminary data.</text>
</comment>
<dbReference type="Proteomes" id="UP001597297">
    <property type="component" value="Unassembled WGS sequence"/>
</dbReference>
<sequence>MNLVDILPGSQISIAREGETIDAITVAVDAFPDTDPSTNYTNLGTVEQFEPTKSETVIKRRASRDGAAYRTRKTVRTNKELVWNFTLQEWSELTLVELLLDSNTPVAGDFVPGDRTDPVRCVLRVENFNTITGNKILDMFVWAELSVGTYQFKEGVDPYALQVEVLDSELNSGIVTNL</sequence>
<organism evidence="1 2">
    <name type="scientific">Rubritalea spongiae</name>
    <dbReference type="NCBI Taxonomy" id="430797"/>
    <lineage>
        <taxon>Bacteria</taxon>
        <taxon>Pseudomonadati</taxon>
        <taxon>Verrucomicrobiota</taxon>
        <taxon>Verrucomicrobiia</taxon>
        <taxon>Verrucomicrobiales</taxon>
        <taxon>Rubritaleaceae</taxon>
        <taxon>Rubritalea</taxon>
    </lineage>
</organism>
<dbReference type="EMBL" id="JBHUJC010000010">
    <property type="protein sequence ID" value="MFD2275473.1"/>
    <property type="molecule type" value="Genomic_DNA"/>
</dbReference>
<accession>A0ABW5E0Q0</accession>
<proteinExistence type="predicted"/>
<protein>
    <recommendedName>
        <fullName evidence="3">Phage tail protein</fullName>
    </recommendedName>
</protein>
<keyword evidence="2" id="KW-1185">Reference proteome</keyword>
<evidence type="ECO:0000313" key="1">
    <source>
        <dbReference type="EMBL" id="MFD2275473.1"/>
    </source>
</evidence>
<evidence type="ECO:0000313" key="2">
    <source>
        <dbReference type="Proteomes" id="UP001597297"/>
    </source>
</evidence>